<feature type="domain" description="Ig-like" evidence="5">
    <location>
        <begin position="221"/>
        <end position="312"/>
    </location>
</feature>
<accession>A0A8S1EQZ7</accession>
<evidence type="ECO:0000313" key="7">
    <source>
        <dbReference type="Proteomes" id="UP000494206"/>
    </source>
</evidence>
<dbReference type="InterPro" id="IPR007110">
    <property type="entry name" value="Ig-like_dom"/>
</dbReference>
<dbReference type="Pfam" id="PF13927">
    <property type="entry name" value="Ig_3"/>
    <property type="match status" value="1"/>
</dbReference>
<evidence type="ECO:0000256" key="3">
    <source>
        <dbReference type="ARBA" id="ARBA00023319"/>
    </source>
</evidence>
<keyword evidence="2" id="KW-1015">Disulfide bond</keyword>
<dbReference type="AlphaFoldDB" id="A0A8S1EQZ7"/>
<keyword evidence="4" id="KW-0812">Transmembrane</keyword>
<keyword evidence="7" id="KW-1185">Reference proteome</keyword>
<evidence type="ECO:0000256" key="1">
    <source>
        <dbReference type="ARBA" id="ARBA00022729"/>
    </source>
</evidence>
<dbReference type="InterPro" id="IPR050958">
    <property type="entry name" value="Cell_Adh-Cytoskel_Orgn"/>
</dbReference>
<dbReference type="Proteomes" id="UP000494206">
    <property type="component" value="Unassembled WGS sequence"/>
</dbReference>
<keyword evidence="3" id="KW-0393">Immunoglobulin domain</keyword>
<dbReference type="Pfam" id="PF00047">
    <property type="entry name" value="ig"/>
    <property type="match status" value="1"/>
</dbReference>
<dbReference type="SMART" id="SM00409">
    <property type="entry name" value="IG"/>
    <property type="match status" value="2"/>
</dbReference>
<dbReference type="GO" id="GO:0005886">
    <property type="term" value="C:plasma membrane"/>
    <property type="evidence" value="ECO:0007669"/>
    <property type="project" value="TreeGrafter"/>
</dbReference>
<dbReference type="InterPro" id="IPR003598">
    <property type="entry name" value="Ig_sub2"/>
</dbReference>
<reference evidence="6 7" key="1">
    <citation type="submission" date="2020-04" db="EMBL/GenBank/DDBJ databases">
        <authorList>
            <person name="Laetsch R D."/>
            <person name="Stevens L."/>
            <person name="Kumar S."/>
            <person name="Blaxter L. M."/>
        </authorList>
    </citation>
    <scope>NUCLEOTIDE SEQUENCE [LARGE SCALE GENOMIC DNA]</scope>
</reference>
<dbReference type="Gene3D" id="2.60.40.10">
    <property type="entry name" value="Immunoglobulins"/>
    <property type="match status" value="2"/>
</dbReference>
<protein>
    <recommendedName>
        <fullName evidence="5">Ig-like domain-containing protein</fullName>
    </recommendedName>
</protein>
<name>A0A8S1EQZ7_9PELO</name>
<dbReference type="PROSITE" id="PS50835">
    <property type="entry name" value="IG_LIKE"/>
    <property type="match status" value="2"/>
</dbReference>
<evidence type="ECO:0000259" key="5">
    <source>
        <dbReference type="PROSITE" id="PS50835"/>
    </source>
</evidence>
<keyword evidence="4" id="KW-1133">Transmembrane helix</keyword>
<sequence>MEAEDKNPLVILAEVMDYDSSSITVREGKKLLVNCVCERSDVAHKSDIFWKKAGGNPIDGETTPSLFSILVKEKNTGYKKASLHFGSVHPRDTGLYTCVVRTVGGQIFEKSVQINVLPKLEWNNSDVLIGALVGDPITVDCGVRQKTEHESQVTLTSGTGEPLNETIFTIAGHEATIESVTKAHKDLVVSCVHIEMHPEPSGEEFPVVDRKDVRIDVYSAPEFSTDEAIQYTVIDNHFREVKLFCNITASHPIPKQYTFYHNDQLITYSQKHMLYHYSSPIHGAYLKIRDVNEHDLGTYKCEVYNGKTKSVLKIHLREANPPSEPKVTLISSHKHSMQWKIETDGKKPDLPVKFVEIRHLRAQQADGTGVSDDEIDDSFWEGHSIKIEKPINEEGIYEIGGLRHAHEYVWRFRLISEAGFGESVVVRAKTFDELDLAAYTSSAAQTAFLSFVSIIFVFFILH</sequence>
<evidence type="ECO:0000256" key="2">
    <source>
        <dbReference type="ARBA" id="ARBA00023157"/>
    </source>
</evidence>
<feature type="domain" description="Ig-like" evidence="5">
    <location>
        <begin position="8"/>
        <end position="115"/>
    </location>
</feature>
<keyword evidence="1" id="KW-0732">Signal</keyword>
<dbReference type="PANTHER" id="PTHR45080:SF8">
    <property type="entry name" value="IG-LIKE DOMAIN-CONTAINING PROTEIN"/>
    <property type="match status" value="1"/>
</dbReference>
<gene>
    <name evidence="6" type="ORF">CBOVIS_LOCUS3274</name>
</gene>
<dbReference type="InterPro" id="IPR036179">
    <property type="entry name" value="Ig-like_dom_sf"/>
</dbReference>
<feature type="transmembrane region" description="Helical" evidence="4">
    <location>
        <begin position="436"/>
        <end position="461"/>
    </location>
</feature>
<dbReference type="SMART" id="SM00408">
    <property type="entry name" value="IGc2"/>
    <property type="match status" value="2"/>
</dbReference>
<dbReference type="InterPro" id="IPR013151">
    <property type="entry name" value="Immunoglobulin_dom"/>
</dbReference>
<dbReference type="GO" id="GO:0007156">
    <property type="term" value="P:homophilic cell adhesion via plasma membrane adhesion molecules"/>
    <property type="evidence" value="ECO:0007669"/>
    <property type="project" value="TreeGrafter"/>
</dbReference>
<dbReference type="PANTHER" id="PTHR45080">
    <property type="entry name" value="CONTACTIN 5"/>
    <property type="match status" value="1"/>
</dbReference>
<organism evidence="6 7">
    <name type="scientific">Caenorhabditis bovis</name>
    <dbReference type="NCBI Taxonomy" id="2654633"/>
    <lineage>
        <taxon>Eukaryota</taxon>
        <taxon>Metazoa</taxon>
        <taxon>Ecdysozoa</taxon>
        <taxon>Nematoda</taxon>
        <taxon>Chromadorea</taxon>
        <taxon>Rhabditida</taxon>
        <taxon>Rhabditina</taxon>
        <taxon>Rhabditomorpha</taxon>
        <taxon>Rhabditoidea</taxon>
        <taxon>Rhabditidae</taxon>
        <taxon>Peloderinae</taxon>
        <taxon>Caenorhabditis</taxon>
    </lineage>
</organism>
<evidence type="ECO:0000256" key="4">
    <source>
        <dbReference type="SAM" id="Phobius"/>
    </source>
</evidence>
<proteinExistence type="predicted"/>
<dbReference type="OrthoDB" id="9355041at2759"/>
<dbReference type="SUPFAM" id="SSF48726">
    <property type="entry name" value="Immunoglobulin"/>
    <property type="match status" value="2"/>
</dbReference>
<dbReference type="InterPro" id="IPR003599">
    <property type="entry name" value="Ig_sub"/>
</dbReference>
<dbReference type="EMBL" id="CADEPM010000002">
    <property type="protein sequence ID" value="CAB3400308.1"/>
    <property type="molecule type" value="Genomic_DNA"/>
</dbReference>
<evidence type="ECO:0000313" key="6">
    <source>
        <dbReference type="EMBL" id="CAB3400308.1"/>
    </source>
</evidence>
<dbReference type="InterPro" id="IPR013783">
    <property type="entry name" value="Ig-like_fold"/>
</dbReference>
<comment type="caution">
    <text evidence="6">The sequence shown here is derived from an EMBL/GenBank/DDBJ whole genome shotgun (WGS) entry which is preliminary data.</text>
</comment>
<keyword evidence="4" id="KW-0472">Membrane</keyword>
<dbReference type="CDD" id="cd00096">
    <property type="entry name" value="Ig"/>
    <property type="match status" value="1"/>
</dbReference>